<gene>
    <name evidence="1" type="ORF">JYU34_010288</name>
</gene>
<dbReference type="EMBL" id="JAHIBW010000014">
    <property type="protein sequence ID" value="KAG7304893.1"/>
    <property type="molecule type" value="Genomic_DNA"/>
</dbReference>
<sequence>MGKPPHTRRDIRRLPCPCSTALQSRGGQGLILLSCQLFVMDLCHVSSINRVLRNLAAQKEKTSSQPPPADCSTPGVYERLRLLGAPGAAPAWRPPWPGQLDARPPYQLHSLSPGPQLCNGDMTHMKKDIMQIEVGNRG</sequence>
<organism evidence="1 2">
    <name type="scientific">Plutella xylostella</name>
    <name type="common">Diamondback moth</name>
    <name type="synonym">Plutella maculipennis</name>
    <dbReference type="NCBI Taxonomy" id="51655"/>
    <lineage>
        <taxon>Eukaryota</taxon>
        <taxon>Metazoa</taxon>
        <taxon>Ecdysozoa</taxon>
        <taxon>Arthropoda</taxon>
        <taxon>Hexapoda</taxon>
        <taxon>Insecta</taxon>
        <taxon>Pterygota</taxon>
        <taxon>Neoptera</taxon>
        <taxon>Endopterygota</taxon>
        <taxon>Lepidoptera</taxon>
        <taxon>Glossata</taxon>
        <taxon>Ditrysia</taxon>
        <taxon>Yponomeutoidea</taxon>
        <taxon>Plutellidae</taxon>
        <taxon>Plutella</taxon>
    </lineage>
</organism>
<protein>
    <submittedName>
        <fullName evidence="1">Uncharacterized protein</fullName>
    </submittedName>
</protein>
<accession>A0ABQ7QIZ9</accession>
<comment type="caution">
    <text evidence="1">The sequence shown here is derived from an EMBL/GenBank/DDBJ whole genome shotgun (WGS) entry which is preliminary data.</text>
</comment>
<evidence type="ECO:0000313" key="1">
    <source>
        <dbReference type="EMBL" id="KAG7304893.1"/>
    </source>
</evidence>
<proteinExistence type="predicted"/>
<dbReference type="Proteomes" id="UP000823941">
    <property type="component" value="Chromosome 14"/>
</dbReference>
<reference evidence="1 2" key="1">
    <citation type="submission" date="2021-06" db="EMBL/GenBank/DDBJ databases">
        <title>A haploid diamondback moth (Plutella xylostella L.) genome assembly resolves 31 chromosomes and identifies a diamide resistance mutation.</title>
        <authorList>
            <person name="Ward C.M."/>
            <person name="Perry K.D."/>
            <person name="Baker G."/>
            <person name="Powis K."/>
            <person name="Heckel D.G."/>
            <person name="Baxter S.W."/>
        </authorList>
    </citation>
    <scope>NUCLEOTIDE SEQUENCE [LARGE SCALE GENOMIC DNA]</scope>
    <source>
        <strain evidence="1 2">LV</strain>
        <tissue evidence="1">Single pupa</tissue>
    </source>
</reference>
<evidence type="ECO:0000313" key="2">
    <source>
        <dbReference type="Proteomes" id="UP000823941"/>
    </source>
</evidence>
<keyword evidence="2" id="KW-1185">Reference proteome</keyword>
<name>A0ABQ7QIZ9_PLUXY</name>